<dbReference type="InterPro" id="IPR029063">
    <property type="entry name" value="SAM-dependent_MTases_sf"/>
</dbReference>
<protein>
    <submittedName>
        <fullName evidence="5">Methyltransferase domain-containing protein</fullName>
    </submittedName>
</protein>
<name>A0A537KZV7_9BACT</name>
<evidence type="ECO:0000259" key="4">
    <source>
        <dbReference type="Pfam" id="PF08241"/>
    </source>
</evidence>
<sequence length="305" mass="34419">MDLGGEIEAGELVCRSGHRYPIDRGVPRLLPPALSAASRQTAEAFGWQWQHFREMHAEYEAQFLDWIAPLPASFFRDKLVLDAGCGMGRHAYLASRFGARAVIGIDLSDAVFSAQANVRTLPNVHIVQADIYNPPFRGPLFDFIYSIGVLHHLPDPEAGFRSLLRVLKPGGTIFAWVYGAENNGVVAHVIDPLRRGLTSKLPPPVLRGIAWPLAVLLEGAVRGIYQPLRSTPVFKRLPMHDYLYSLAAFSFRQNYNIVFDHLVAPTAFYLRRDDFEAWFKRSQLRDIEISWRNQNSWRGRGVLPA</sequence>
<accession>A0A537KZV7</accession>
<evidence type="ECO:0000256" key="3">
    <source>
        <dbReference type="ARBA" id="ARBA00022691"/>
    </source>
</evidence>
<dbReference type="Proteomes" id="UP000319353">
    <property type="component" value="Unassembled WGS sequence"/>
</dbReference>
<keyword evidence="2 5" id="KW-0808">Transferase</keyword>
<gene>
    <name evidence="5" type="ORF">E6H01_08090</name>
</gene>
<dbReference type="InterPro" id="IPR013216">
    <property type="entry name" value="Methyltransf_11"/>
</dbReference>
<evidence type="ECO:0000256" key="1">
    <source>
        <dbReference type="ARBA" id="ARBA00022603"/>
    </source>
</evidence>
<dbReference type="Pfam" id="PF08241">
    <property type="entry name" value="Methyltransf_11"/>
    <property type="match status" value="1"/>
</dbReference>
<reference evidence="5 6" key="1">
    <citation type="journal article" date="2019" name="Nat. Microbiol.">
        <title>Mediterranean grassland soil C-N compound turnover is dependent on rainfall and depth, and is mediated by genomically divergent microorganisms.</title>
        <authorList>
            <person name="Diamond S."/>
            <person name="Andeer P.F."/>
            <person name="Li Z."/>
            <person name="Crits-Christoph A."/>
            <person name="Burstein D."/>
            <person name="Anantharaman K."/>
            <person name="Lane K.R."/>
            <person name="Thomas B.C."/>
            <person name="Pan C."/>
            <person name="Northen T.R."/>
            <person name="Banfield J.F."/>
        </authorList>
    </citation>
    <scope>NUCLEOTIDE SEQUENCE [LARGE SCALE GENOMIC DNA]</scope>
    <source>
        <strain evidence="5">NP_4</strain>
    </source>
</reference>
<dbReference type="Gene3D" id="3.40.50.150">
    <property type="entry name" value="Vaccinia Virus protein VP39"/>
    <property type="match status" value="1"/>
</dbReference>
<dbReference type="GO" id="GO:0008757">
    <property type="term" value="F:S-adenosylmethionine-dependent methyltransferase activity"/>
    <property type="evidence" value="ECO:0007669"/>
    <property type="project" value="InterPro"/>
</dbReference>
<dbReference type="GO" id="GO:0032259">
    <property type="term" value="P:methylation"/>
    <property type="evidence" value="ECO:0007669"/>
    <property type="project" value="UniProtKB-KW"/>
</dbReference>
<organism evidence="5 6">
    <name type="scientific">Candidatus Segetimicrobium genomatis</name>
    <dbReference type="NCBI Taxonomy" id="2569760"/>
    <lineage>
        <taxon>Bacteria</taxon>
        <taxon>Bacillati</taxon>
        <taxon>Candidatus Sysuimicrobiota</taxon>
        <taxon>Candidatus Sysuimicrobiia</taxon>
        <taxon>Candidatus Sysuimicrobiales</taxon>
        <taxon>Candidatus Segetimicrobiaceae</taxon>
        <taxon>Candidatus Segetimicrobium</taxon>
    </lineage>
</organism>
<dbReference type="PANTHER" id="PTHR43464">
    <property type="entry name" value="METHYLTRANSFERASE"/>
    <property type="match status" value="1"/>
</dbReference>
<feature type="domain" description="Methyltransferase type 11" evidence="4">
    <location>
        <begin position="81"/>
        <end position="174"/>
    </location>
</feature>
<proteinExistence type="predicted"/>
<comment type="caution">
    <text evidence="5">The sequence shown here is derived from an EMBL/GenBank/DDBJ whole genome shotgun (WGS) entry which is preliminary data.</text>
</comment>
<dbReference type="PANTHER" id="PTHR43464:SF19">
    <property type="entry name" value="UBIQUINONE BIOSYNTHESIS O-METHYLTRANSFERASE, MITOCHONDRIAL"/>
    <property type="match status" value="1"/>
</dbReference>
<evidence type="ECO:0000313" key="6">
    <source>
        <dbReference type="Proteomes" id="UP000319353"/>
    </source>
</evidence>
<dbReference type="CDD" id="cd02440">
    <property type="entry name" value="AdoMet_MTases"/>
    <property type="match status" value="1"/>
</dbReference>
<dbReference type="EMBL" id="VBAL01000102">
    <property type="protein sequence ID" value="TMJ01292.1"/>
    <property type="molecule type" value="Genomic_DNA"/>
</dbReference>
<keyword evidence="3" id="KW-0949">S-adenosyl-L-methionine</keyword>
<dbReference type="SUPFAM" id="SSF53335">
    <property type="entry name" value="S-adenosyl-L-methionine-dependent methyltransferases"/>
    <property type="match status" value="1"/>
</dbReference>
<keyword evidence="1 5" id="KW-0489">Methyltransferase</keyword>
<evidence type="ECO:0000313" key="5">
    <source>
        <dbReference type="EMBL" id="TMJ01292.1"/>
    </source>
</evidence>
<dbReference type="AlphaFoldDB" id="A0A537KZV7"/>
<evidence type="ECO:0000256" key="2">
    <source>
        <dbReference type="ARBA" id="ARBA00022679"/>
    </source>
</evidence>